<gene>
    <name evidence="8" type="ORF">METZ01_LOCUS109694</name>
</gene>
<dbReference type="PANTHER" id="PTHR34701:SF1">
    <property type="entry name" value="TRANSCRIPTIONAL REGULATOR MRAZ"/>
    <property type="match status" value="1"/>
</dbReference>
<feature type="domain" description="SpoVT-AbrB" evidence="7">
    <location>
        <begin position="65"/>
        <end position="108"/>
    </location>
</feature>
<dbReference type="Gene3D" id="3.40.1550.20">
    <property type="entry name" value="Transcriptional regulator MraZ domain"/>
    <property type="match status" value="1"/>
</dbReference>
<dbReference type="InterPro" id="IPR037914">
    <property type="entry name" value="SpoVT-AbrB_sf"/>
</dbReference>
<dbReference type="AlphaFoldDB" id="A0A381WWM7"/>
<dbReference type="CDD" id="cd16320">
    <property type="entry name" value="MraZ_N"/>
    <property type="match status" value="1"/>
</dbReference>
<sequence length="141" mass="16079">MLPAALKKQLVPIIQEGFVIKRSVFNNCLEMYPIKEWDAMAAQVNRLNRFIKKNTDFIRAYMSGLKMLEVDGSGRILIPKNLIVFAGIGKEIVLTASVNVIEIWDKLQYEKTIKLTLKDFGKLAEEVMGNQPYLDKDDDIS</sequence>
<dbReference type="GO" id="GO:2000143">
    <property type="term" value="P:negative regulation of DNA-templated transcription initiation"/>
    <property type="evidence" value="ECO:0007669"/>
    <property type="project" value="TreeGrafter"/>
</dbReference>
<dbReference type="EMBL" id="UINC01013109">
    <property type="protein sequence ID" value="SVA56840.1"/>
    <property type="molecule type" value="Genomic_DNA"/>
</dbReference>
<evidence type="ECO:0000313" key="8">
    <source>
        <dbReference type="EMBL" id="SVA56840.1"/>
    </source>
</evidence>
<organism evidence="8">
    <name type="scientific">marine metagenome</name>
    <dbReference type="NCBI Taxonomy" id="408172"/>
    <lineage>
        <taxon>unclassified sequences</taxon>
        <taxon>metagenomes</taxon>
        <taxon>ecological metagenomes</taxon>
    </lineage>
</organism>
<dbReference type="InterPro" id="IPR035644">
    <property type="entry name" value="MraZ_C"/>
</dbReference>
<evidence type="ECO:0000256" key="5">
    <source>
        <dbReference type="ARBA" id="ARBA00023125"/>
    </source>
</evidence>
<accession>A0A381WWM7</accession>
<keyword evidence="6" id="KW-0804">Transcription</keyword>
<protein>
    <recommendedName>
        <fullName evidence="1">Transcriptional regulator MraZ</fullName>
    </recommendedName>
</protein>
<dbReference type="InterPro" id="IPR003444">
    <property type="entry name" value="MraZ"/>
</dbReference>
<name>A0A381WWM7_9ZZZZ</name>
<evidence type="ECO:0000256" key="2">
    <source>
        <dbReference type="ARBA" id="ARBA00022490"/>
    </source>
</evidence>
<evidence type="ECO:0000256" key="3">
    <source>
        <dbReference type="ARBA" id="ARBA00022737"/>
    </source>
</evidence>
<dbReference type="HAMAP" id="MF_01008">
    <property type="entry name" value="MraZ"/>
    <property type="match status" value="1"/>
</dbReference>
<dbReference type="InterPro" id="IPR007159">
    <property type="entry name" value="SpoVT-AbrB_dom"/>
</dbReference>
<proteinExistence type="inferred from homology"/>
<keyword evidence="2" id="KW-0963">Cytoplasm</keyword>
<dbReference type="Pfam" id="PF02381">
    <property type="entry name" value="MraZ"/>
    <property type="match status" value="1"/>
</dbReference>
<dbReference type="CDD" id="cd16321">
    <property type="entry name" value="MraZ_C"/>
    <property type="match status" value="1"/>
</dbReference>
<keyword evidence="3" id="KW-0677">Repeat</keyword>
<evidence type="ECO:0000256" key="1">
    <source>
        <dbReference type="ARBA" id="ARBA00013860"/>
    </source>
</evidence>
<evidence type="ECO:0000259" key="7">
    <source>
        <dbReference type="PROSITE" id="PS51740"/>
    </source>
</evidence>
<keyword evidence="4" id="KW-0805">Transcription regulation</keyword>
<evidence type="ECO:0000256" key="4">
    <source>
        <dbReference type="ARBA" id="ARBA00023015"/>
    </source>
</evidence>
<dbReference type="PROSITE" id="PS51740">
    <property type="entry name" value="SPOVT_ABRB"/>
    <property type="match status" value="1"/>
</dbReference>
<dbReference type="InterPro" id="IPR038619">
    <property type="entry name" value="MraZ_sf"/>
</dbReference>
<dbReference type="InterPro" id="IPR020603">
    <property type="entry name" value="MraZ_dom"/>
</dbReference>
<dbReference type="GO" id="GO:0003700">
    <property type="term" value="F:DNA-binding transcription factor activity"/>
    <property type="evidence" value="ECO:0007669"/>
    <property type="project" value="InterPro"/>
</dbReference>
<keyword evidence="5" id="KW-0238">DNA-binding</keyword>
<evidence type="ECO:0000256" key="6">
    <source>
        <dbReference type="ARBA" id="ARBA00023163"/>
    </source>
</evidence>
<dbReference type="GO" id="GO:0000976">
    <property type="term" value="F:transcription cis-regulatory region binding"/>
    <property type="evidence" value="ECO:0007669"/>
    <property type="project" value="TreeGrafter"/>
</dbReference>
<reference evidence="8" key="1">
    <citation type="submission" date="2018-05" db="EMBL/GenBank/DDBJ databases">
        <authorList>
            <person name="Lanie J.A."/>
            <person name="Ng W.-L."/>
            <person name="Kazmierczak K.M."/>
            <person name="Andrzejewski T.M."/>
            <person name="Davidsen T.M."/>
            <person name="Wayne K.J."/>
            <person name="Tettelin H."/>
            <person name="Glass J.I."/>
            <person name="Rusch D."/>
            <person name="Podicherti R."/>
            <person name="Tsui H.-C.T."/>
            <person name="Winkler M.E."/>
        </authorList>
    </citation>
    <scope>NUCLEOTIDE SEQUENCE</scope>
</reference>
<dbReference type="SUPFAM" id="SSF89447">
    <property type="entry name" value="AbrB/MazE/MraZ-like"/>
    <property type="match status" value="1"/>
</dbReference>
<dbReference type="InterPro" id="IPR035642">
    <property type="entry name" value="MraZ_N"/>
</dbReference>
<dbReference type="PANTHER" id="PTHR34701">
    <property type="entry name" value="TRANSCRIPTIONAL REGULATOR MRAZ"/>
    <property type="match status" value="1"/>
</dbReference>